<comment type="caution">
    <text evidence="2">The sequence shown here is derived from an EMBL/GenBank/DDBJ whole genome shotgun (WGS) entry which is preliminary data.</text>
</comment>
<keyword evidence="1" id="KW-0175">Coiled coil</keyword>
<organism evidence="2 3">
    <name type="scientific">Methanohalarchaeum thermophilum</name>
    <dbReference type="NCBI Taxonomy" id="1903181"/>
    <lineage>
        <taxon>Archaea</taxon>
        <taxon>Methanobacteriati</taxon>
        <taxon>Methanobacteriota</taxon>
        <taxon>Methanonatronarchaeia</taxon>
        <taxon>Methanonatronarchaeales</taxon>
        <taxon>Methanonatronarchaeaceae</taxon>
        <taxon>Candidatus Methanohalarchaeum</taxon>
    </lineage>
</organism>
<evidence type="ECO:0000313" key="2">
    <source>
        <dbReference type="EMBL" id="OKY77366.1"/>
    </source>
</evidence>
<keyword evidence="3" id="KW-1185">Reference proteome</keyword>
<dbReference type="Proteomes" id="UP000185744">
    <property type="component" value="Unassembled WGS sequence"/>
</dbReference>
<dbReference type="InParanoid" id="A0A1Q6DSL9"/>
<evidence type="ECO:0000256" key="1">
    <source>
        <dbReference type="SAM" id="Coils"/>
    </source>
</evidence>
<feature type="coiled-coil region" evidence="1">
    <location>
        <begin position="73"/>
        <end position="129"/>
    </location>
</feature>
<gene>
    <name evidence="2" type="ORF">BTN85_2016</name>
</gene>
<reference evidence="2" key="1">
    <citation type="submission" date="2016-12" db="EMBL/GenBank/DDBJ databases">
        <title>Discovery of methanogenic haloarchaea.</title>
        <authorList>
            <person name="Sorokin D.Y."/>
            <person name="Makarova K.S."/>
            <person name="Abbas B."/>
            <person name="Ferrer M."/>
            <person name="Golyshin P.N."/>
        </authorList>
    </citation>
    <scope>NUCLEOTIDE SEQUENCE [LARGE SCALE GENOMIC DNA]</scope>
    <source>
        <strain evidence="2">HMET1</strain>
    </source>
</reference>
<proteinExistence type="predicted"/>
<dbReference type="AlphaFoldDB" id="A0A1Q6DSL9"/>
<evidence type="ECO:0000313" key="3">
    <source>
        <dbReference type="Proteomes" id="UP000185744"/>
    </source>
</evidence>
<sequence length="310" mass="36214">MAKGNVLQPLIENISEKITDIKVSIKELLGEVKKVNKTVKKGINSLRNAIYENIEAQAEMKLMDHMAKIHGIRPQIEAENEQISMEKDELEDKLQKLTERYSRKQSELNKKAEKRIRELGEHIFEIQEEEYEDNIEISYTSNIFPIWEEIKEHNDFVSDHRHKSLENELDMTKEEIENFKDERPAVVEKIQKYKTDFPGKPTDEELVRIPYWVVEVKSGESIRKVIIDPSDLRTDDEKLFKAEIESKGLKSYLKKLNKKEIETKVIKEISGSEIASNLNEFTKNQFGPIPNFAQALETTLKDNIKIKEEK</sequence>
<dbReference type="EMBL" id="MSDW01000002">
    <property type="protein sequence ID" value="OKY77366.1"/>
    <property type="molecule type" value="Genomic_DNA"/>
</dbReference>
<protein>
    <submittedName>
        <fullName evidence="2">Uncharacterized protein</fullName>
    </submittedName>
</protein>
<name>A0A1Q6DSL9_METT1</name>
<dbReference type="STRING" id="1903181.BTN85_2016"/>
<accession>A0A1Q6DSL9</accession>